<keyword evidence="3" id="KW-1185">Reference proteome</keyword>
<dbReference type="InterPro" id="IPR024593">
    <property type="entry name" value="DUF3444"/>
</dbReference>
<reference evidence="2 3" key="1">
    <citation type="submission" date="2024-12" db="EMBL/GenBank/DDBJ databases">
        <title>The unique morphological basis and parallel evolutionary history of personate flowers in Penstemon.</title>
        <authorList>
            <person name="Depatie T.H."/>
            <person name="Wessinger C.A."/>
        </authorList>
    </citation>
    <scope>NUCLEOTIDE SEQUENCE [LARGE SCALE GENOMIC DNA]</scope>
    <source>
        <strain evidence="2">WTNN_2</strain>
        <tissue evidence="2">Leaf</tissue>
    </source>
</reference>
<dbReference type="SMART" id="SM00271">
    <property type="entry name" value="DnaJ"/>
    <property type="match status" value="1"/>
</dbReference>
<dbReference type="SUPFAM" id="SSF46565">
    <property type="entry name" value="Chaperone J-domain"/>
    <property type="match status" value="1"/>
</dbReference>
<dbReference type="PRINTS" id="PR00625">
    <property type="entry name" value="JDOMAIN"/>
</dbReference>
<dbReference type="InterPro" id="IPR001623">
    <property type="entry name" value="DnaJ_domain"/>
</dbReference>
<accession>A0ABD3SM86</accession>
<sequence length="428" mass="49514">MMGNKEYKVARKFVVEAHNLYPYLDGLDQMLTLCNVHCSAEKKFGENERHWYRILNCERTADEVVIKNQYHKLALKVHPDKNPFPGATNAFQLISKAKSVLVDHGERGLFDEKLIKTPGCIDYDFEEWLEFALPKFSNNPNEGSKMVSDVADQMIGNSSRLNEVDIDRYVGGSERGRSPQTFNLRDNLSFGIEPETRFVDYPEPEFNDFDKERAKNRFSAGQIWAAYDTLDAMPRFYALINTVVSTDFKLSITWLEPESNNESEITWINEGLPTSCGKFIPGSSEVIADHLIFSHVVSWRKRIGKRSAYEIYPRKGETWALFKNWDIKWCRDLKRRKDYEFNVVKILSDYDDEVGVYVGFLCKVNGFYSLYNQMDEEMNRKLIPVQDIFRFSHRVPSFQLTGNEGPNVPKMCFELDLASLPTQVPSSN</sequence>
<dbReference type="EMBL" id="JBJXBP010000006">
    <property type="protein sequence ID" value="KAL3825476.1"/>
    <property type="molecule type" value="Genomic_DNA"/>
</dbReference>
<dbReference type="Pfam" id="PF11926">
    <property type="entry name" value="DUF3444"/>
    <property type="match status" value="1"/>
</dbReference>
<dbReference type="AlphaFoldDB" id="A0ABD3SM86"/>
<dbReference type="Proteomes" id="UP001634393">
    <property type="component" value="Unassembled WGS sequence"/>
</dbReference>
<protein>
    <recommendedName>
        <fullName evidence="1">J domain-containing protein</fullName>
    </recommendedName>
</protein>
<dbReference type="PANTHER" id="PTHR45089:SF24">
    <property type="entry name" value="DNAJ HEAT SHOCK N-TERMINAL DOMAIN-CONTAINING PROTEIN"/>
    <property type="match status" value="1"/>
</dbReference>
<dbReference type="InterPro" id="IPR036869">
    <property type="entry name" value="J_dom_sf"/>
</dbReference>
<evidence type="ECO:0000259" key="1">
    <source>
        <dbReference type="PROSITE" id="PS50076"/>
    </source>
</evidence>
<gene>
    <name evidence="2" type="ORF">ACJIZ3_021505</name>
</gene>
<dbReference type="PANTHER" id="PTHR45089">
    <property type="entry name" value="DNAJ HEAT SHOCK AMINO-TERMINAL DOMAIN PROTEIN-RELATED"/>
    <property type="match status" value="1"/>
</dbReference>
<feature type="domain" description="J" evidence="1">
    <location>
        <begin position="50"/>
        <end position="114"/>
    </location>
</feature>
<proteinExistence type="predicted"/>
<dbReference type="Gene3D" id="1.10.287.110">
    <property type="entry name" value="DnaJ domain"/>
    <property type="match status" value="1"/>
</dbReference>
<organism evidence="2 3">
    <name type="scientific">Penstemon smallii</name>
    <dbReference type="NCBI Taxonomy" id="265156"/>
    <lineage>
        <taxon>Eukaryota</taxon>
        <taxon>Viridiplantae</taxon>
        <taxon>Streptophyta</taxon>
        <taxon>Embryophyta</taxon>
        <taxon>Tracheophyta</taxon>
        <taxon>Spermatophyta</taxon>
        <taxon>Magnoliopsida</taxon>
        <taxon>eudicotyledons</taxon>
        <taxon>Gunneridae</taxon>
        <taxon>Pentapetalae</taxon>
        <taxon>asterids</taxon>
        <taxon>lamiids</taxon>
        <taxon>Lamiales</taxon>
        <taxon>Plantaginaceae</taxon>
        <taxon>Cheloneae</taxon>
        <taxon>Penstemon</taxon>
    </lineage>
</organism>
<evidence type="ECO:0000313" key="3">
    <source>
        <dbReference type="Proteomes" id="UP001634393"/>
    </source>
</evidence>
<comment type="caution">
    <text evidence="2">The sequence shown here is derived from an EMBL/GenBank/DDBJ whole genome shotgun (WGS) entry which is preliminary data.</text>
</comment>
<dbReference type="Pfam" id="PF00226">
    <property type="entry name" value="DnaJ"/>
    <property type="match status" value="1"/>
</dbReference>
<dbReference type="PROSITE" id="PS50076">
    <property type="entry name" value="DNAJ_2"/>
    <property type="match status" value="1"/>
</dbReference>
<dbReference type="CDD" id="cd06257">
    <property type="entry name" value="DnaJ"/>
    <property type="match status" value="1"/>
</dbReference>
<name>A0ABD3SM86_9LAMI</name>
<evidence type="ECO:0000313" key="2">
    <source>
        <dbReference type="EMBL" id="KAL3825476.1"/>
    </source>
</evidence>